<dbReference type="RefSeq" id="WP_273230280.1">
    <property type="nucleotide sequence ID" value="NZ_QFOH01000007.1"/>
</dbReference>
<dbReference type="EMBL" id="QFOH01000007">
    <property type="protein sequence ID" value="PZP24866.1"/>
    <property type="molecule type" value="Genomic_DNA"/>
</dbReference>
<dbReference type="AlphaFoldDB" id="A0A2W5EXM5"/>
<protein>
    <submittedName>
        <fullName evidence="1">Uncharacterized protein</fullName>
    </submittedName>
</protein>
<reference evidence="1 2" key="1">
    <citation type="submission" date="2017-08" db="EMBL/GenBank/DDBJ databases">
        <title>Infants hospitalized years apart are colonized by the same room-sourced microbial strains.</title>
        <authorList>
            <person name="Brooks B."/>
            <person name="Olm M.R."/>
            <person name="Firek B.A."/>
            <person name="Baker R."/>
            <person name="Thomas B.C."/>
            <person name="Morowitz M.J."/>
            <person name="Banfield J.F."/>
        </authorList>
    </citation>
    <scope>NUCLEOTIDE SEQUENCE [LARGE SCALE GENOMIC DNA]</scope>
    <source>
        <strain evidence="1">S2_009_000_R2_77</strain>
    </source>
</reference>
<gene>
    <name evidence="1" type="ORF">DI599_06480</name>
</gene>
<sequence length="114" mass="12673">MVRIRGKVGDWPVDLTLELDAQEWALLAEKVREEPAAAASKVAPSASAEDGRWQMAQDLLRQAQQMEGPQLLAELSALAGSAQAGKRLLVRLRHCEQVKLENGGETPIYRWIER</sequence>
<evidence type="ECO:0000313" key="1">
    <source>
        <dbReference type="EMBL" id="PZP24866.1"/>
    </source>
</evidence>
<comment type="caution">
    <text evidence="1">The sequence shown here is derived from an EMBL/GenBank/DDBJ whole genome shotgun (WGS) entry which is preliminary data.</text>
</comment>
<organism evidence="1 2">
    <name type="scientific">Pseudomonas kuykendallii</name>
    <dbReference type="NCBI Taxonomy" id="1007099"/>
    <lineage>
        <taxon>Bacteria</taxon>
        <taxon>Pseudomonadati</taxon>
        <taxon>Pseudomonadota</taxon>
        <taxon>Gammaproteobacteria</taxon>
        <taxon>Pseudomonadales</taxon>
        <taxon>Pseudomonadaceae</taxon>
        <taxon>Pseudomonas</taxon>
    </lineage>
</organism>
<proteinExistence type="predicted"/>
<dbReference type="Proteomes" id="UP000249198">
    <property type="component" value="Unassembled WGS sequence"/>
</dbReference>
<accession>A0A2W5EXM5</accession>
<evidence type="ECO:0000313" key="2">
    <source>
        <dbReference type="Proteomes" id="UP000249198"/>
    </source>
</evidence>
<name>A0A2W5EXM5_9PSED</name>